<protein>
    <submittedName>
        <fullName evidence="2">Uncharacterized protein</fullName>
    </submittedName>
</protein>
<evidence type="ECO:0000313" key="2">
    <source>
        <dbReference type="WBParaSite" id="nRc.2.0.1.t18210-RA"/>
    </source>
</evidence>
<name>A0A915IXR2_ROMCU</name>
<reference evidence="2" key="1">
    <citation type="submission" date="2022-11" db="UniProtKB">
        <authorList>
            <consortium name="WormBaseParasite"/>
        </authorList>
    </citation>
    <scope>IDENTIFICATION</scope>
</reference>
<dbReference type="Proteomes" id="UP000887565">
    <property type="component" value="Unplaced"/>
</dbReference>
<dbReference type="WBParaSite" id="nRc.2.0.1.t18210-RA">
    <property type="protein sequence ID" value="nRc.2.0.1.t18210-RA"/>
    <property type="gene ID" value="nRc.2.0.1.g18210"/>
</dbReference>
<dbReference type="AlphaFoldDB" id="A0A915IXR2"/>
<evidence type="ECO:0000313" key="1">
    <source>
        <dbReference type="Proteomes" id="UP000887565"/>
    </source>
</evidence>
<accession>A0A915IXR2</accession>
<proteinExistence type="predicted"/>
<sequence>SNVKRVIRVHKLDQWFKATFGYWPANPKEPILVDMGKVGQILHYIREVSIFRRQPVCGFDVKKVNPDKVTTLFKMREVDNPLGKQFARFVSFALTHHQTYVIHTTDLMQKWKNKDRLSGFIYEFCTIDDYWVSKLDYW</sequence>
<keyword evidence="1" id="KW-1185">Reference proteome</keyword>
<organism evidence="1 2">
    <name type="scientific">Romanomermis culicivorax</name>
    <name type="common">Nematode worm</name>
    <dbReference type="NCBI Taxonomy" id="13658"/>
    <lineage>
        <taxon>Eukaryota</taxon>
        <taxon>Metazoa</taxon>
        <taxon>Ecdysozoa</taxon>
        <taxon>Nematoda</taxon>
        <taxon>Enoplea</taxon>
        <taxon>Dorylaimia</taxon>
        <taxon>Mermithida</taxon>
        <taxon>Mermithoidea</taxon>
        <taxon>Mermithidae</taxon>
        <taxon>Romanomermis</taxon>
    </lineage>
</organism>